<evidence type="ECO:0000313" key="3">
    <source>
        <dbReference type="Proteomes" id="UP001154078"/>
    </source>
</evidence>
<proteinExistence type="predicted"/>
<feature type="transmembrane region" description="Helical" evidence="1">
    <location>
        <begin position="107"/>
        <end position="125"/>
    </location>
</feature>
<name>A0A9P0AZ75_BRAAE</name>
<feature type="transmembrane region" description="Helical" evidence="1">
    <location>
        <begin position="5"/>
        <end position="24"/>
    </location>
</feature>
<dbReference type="Proteomes" id="UP001154078">
    <property type="component" value="Chromosome 2"/>
</dbReference>
<keyword evidence="1" id="KW-0812">Transmembrane</keyword>
<keyword evidence="1" id="KW-1133">Transmembrane helix</keyword>
<reference evidence="2" key="1">
    <citation type="submission" date="2021-12" db="EMBL/GenBank/DDBJ databases">
        <authorList>
            <person name="King R."/>
        </authorList>
    </citation>
    <scope>NUCLEOTIDE SEQUENCE</scope>
</reference>
<protein>
    <submittedName>
        <fullName evidence="2">Uncharacterized protein</fullName>
    </submittedName>
</protein>
<sequence>MLILFFSVLDCLFAIVGFVAFLILKNTPACILGLISVYSSMIRVFLLILKIKKRLNQWYGPRELGNLSWLAYVLLTMSVLSLIYFTSTQILLKTAVLPVYSSRVPPIVWSCIAIQNNFLLFYLTIKFRNEMENPLEEPLVEET</sequence>
<dbReference type="EMBL" id="OV121133">
    <property type="protein sequence ID" value="CAH0550617.1"/>
    <property type="molecule type" value="Genomic_DNA"/>
</dbReference>
<dbReference type="AlphaFoldDB" id="A0A9P0AZ75"/>
<evidence type="ECO:0000313" key="2">
    <source>
        <dbReference type="EMBL" id="CAH0550617.1"/>
    </source>
</evidence>
<accession>A0A9P0AZ75</accession>
<keyword evidence="1" id="KW-0472">Membrane</keyword>
<feature type="transmembrane region" description="Helical" evidence="1">
    <location>
        <begin position="30"/>
        <end position="49"/>
    </location>
</feature>
<keyword evidence="3" id="KW-1185">Reference proteome</keyword>
<dbReference type="OrthoDB" id="5954402at2759"/>
<gene>
    <name evidence="2" type="ORF">MELIAE_LOCUS3393</name>
</gene>
<organism evidence="2 3">
    <name type="scientific">Brassicogethes aeneus</name>
    <name type="common">Rape pollen beetle</name>
    <name type="synonym">Meligethes aeneus</name>
    <dbReference type="NCBI Taxonomy" id="1431903"/>
    <lineage>
        <taxon>Eukaryota</taxon>
        <taxon>Metazoa</taxon>
        <taxon>Ecdysozoa</taxon>
        <taxon>Arthropoda</taxon>
        <taxon>Hexapoda</taxon>
        <taxon>Insecta</taxon>
        <taxon>Pterygota</taxon>
        <taxon>Neoptera</taxon>
        <taxon>Endopterygota</taxon>
        <taxon>Coleoptera</taxon>
        <taxon>Polyphaga</taxon>
        <taxon>Cucujiformia</taxon>
        <taxon>Nitidulidae</taxon>
        <taxon>Meligethinae</taxon>
        <taxon>Brassicogethes</taxon>
    </lineage>
</organism>
<evidence type="ECO:0000256" key="1">
    <source>
        <dbReference type="SAM" id="Phobius"/>
    </source>
</evidence>
<feature type="transmembrane region" description="Helical" evidence="1">
    <location>
        <begin position="69"/>
        <end position="87"/>
    </location>
</feature>